<proteinExistence type="predicted"/>
<dbReference type="GO" id="GO:0003700">
    <property type="term" value="F:DNA-binding transcription factor activity"/>
    <property type="evidence" value="ECO:0007669"/>
    <property type="project" value="InterPro"/>
</dbReference>
<feature type="region of interest" description="Disordered" evidence="1">
    <location>
        <begin position="252"/>
        <end position="326"/>
    </location>
</feature>
<protein>
    <recommendedName>
        <fullName evidence="4">C2H2-type domain-containing protein</fullName>
    </recommendedName>
</protein>
<evidence type="ECO:0008006" key="4">
    <source>
        <dbReference type="Google" id="ProtNLM"/>
    </source>
</evidence>
<feature type="region of interest" description="Disordered" evidence="1">
    <location>
        <begin position="427"/>
        <end position="450"/>
    </location>
</feature>
<dbReference type="InterPro" id="IPR039970">
    <property type="entry name" value="TF_Grauzone"/>
</dbReference>
<keyword evidence="3" id="KW-1185">Reference proteome</keyword>
<dbReference type="EMBL" id="CP120628">
    <property type="protein sequence ID" value="WEW58655.1"/>
    <property type="molecule type" value="Genomic_DNA"/>
</dbReference>
<feature type="compositionally biased region" description="Low complexity" evidence="1">
    <location>
        <begin position="383"/>
        <end position="405"/>
    </location>
</feature>
<feature type="compositionally biased region" description="Basic and acidic residues" evidence="1">
    <location>
        <begin position="259"/>
        <end position="270"/>
    </location>
</feature>
<feature type="compositionally biased region" description="Low complexity" evidence="1">
    <location>
        <begin position="430"/>
        <end position="440"/>
    </location>
</feature>
<evidence type="ECO:0000313" key="2">
    <source>
        <dbReference type="EMBL" id="WEW58655.1"/>
    </source>
</evidence>
<name>A0AAF0DKK1_9EURO</name>
<accession>A0AAF0DKK1</accession>
<dbReference type="PANTHER" id="PTHR23225">
    <property type="entry name" value="ZINC FINGER PROTEIN"/>
    <property type="match status" value="1"/>
</dbReference>
<dbReference type="PANTHER" id="PTHR23225:SF2">
    <property type="entry name" value="AT09679P-RELATED"/>
    <property type="match status" value="1"/>
</dbReference>
<evidence type="ECO:0000313" key="3">
    <source>
        <dbReference type="Proteomes" id="UP001219355"/>
    </source>
</evidence>
<gene>
    <name evidence="2" type="ORF">PRK78_004123</name>
</gene>
<organism evidence="2 3">
    <name type="scientific">Emydomyces testavorans</name>
    <dbReference type="NCBI Taxonomy" id="2070801"/>
    <lineage>
        <taxon>Eukaryota</taxon>
        <taxon>Fungi</taxon>
        <taxon>Dikarya</taxon>
        <taxon>Ascomycota</taxon>
        <taxon>Pezizomycotina</taxon>
        <taxon>Eurotiomycetes</taxon>
        <taxon>Eurotiomycetidae</taxon>
        <taxon>Onygenales</taxon>
        <taxon>Nannizziopsiaceae</taxon>
        <taxon>Emydomyces</taxon>
    </lineage>
</organism>
<dbReference type="Proteomes" id="UP001219355">
    <property type="component" value="Chromosome 2"/>
</dbReference>
<reference evidence="2" key="1">
    <citation type="submission" date="2023-03" db="EMBL/GenBank/DDBJ databases">
        <title>Emydomyces testavorans Genome Sequence.</title>
        <authorList>
            <person name="Hoyer L."/>
        </authorList>
    </citation>
    <scope>NUCLEOTIDE SEQUENCE</scope>
    <source>
        <strain evidence="2">16-2883</strain>
    </source>
</reference>
<dbReference type="AlphaFoldDB" id="A0AAF0DKK1"/>
<sequence>MNALEFTDITDLTTYTNPDAFVDKFNPTFSPDLASVEDILIDSTEYLCRTGTSDLTNGTDLTRPARMEKRISSLEQSVAGNHAYPTMDHDPHGAHYLPIQNTAPPQPPPTQTTRYASPSGSLGGDGSATGSLISEQSWMMLHNHFQSGSPSPMIDSFQFMGLFSPASLMPTMEGSYCGSEYSVNPLDLQHYPDPTQQINTPPPEVDPMATSYNDSIHCGQGITQTYMDHIPHFSYPNTQHDVDTLFRPHLEPEEAAVEPPRKRMKFEEPSGHSSEPALQMETPPESPKKKSKPATSSSKPKRPLGKRGNNKHQARPPPTIAPPWNIGKKSERQFPCVFSAYGCDLILVSKNEWKRHVLSKHIQLGFYRCDVGNCNVSGSNNRTCSPSTPPDTSSCSSFNRSSTTTRAPNDFNRKDLFTQHQRRMHAPWRVPASPVSSSAPTPSPPTKRARDDFDASLKAVYERCWIDQRKPPQYSQCTYCPAEFKGAGCWEARMEHVGKHCENGHAVVREDMGLREWALKEGIVQEVRRGKLELVMGQRAGRRGGGGGAGAGMGRVVCFE</sequence>
<feature type="region of interest" description="Disordered" evidence="1">
    <location>
        <begin position="379"/>
        <end position="412"/>
    </location>
</feature>
<evidence type="ECO:0000256" key="1">
    <source>
        <dbReference type="SAM" id="MobiDB-lite"/>
    </source>
</evidence>
<feature type="compositionally biased region" description="Basic residues" evidence="1">
    <location>
        <begin position="299"/>
        <end position="314"/>
    </location>
</feature>
<feature type="region of interest" description="Disordered" evidence="1">
    <location>
        <begin position="86"/>
        <end position="128"/>
    </location>
</feature>